<dbReference type="EMBL" id="JABCKI010006081">
    <property type="protein sequence ID" value="KAG5635475.1"/>
    <property type="molecule type" value="Genomic_DNA"/>
</dbReference>
<protein>
    <recommendedName>
        <fullName evidence="7">CFEM domain-containing protein</fullName>
    </recommendedName>
</protein>
<keyword evidence="3 6" id="KW-0732">Signal</keyword>
<evidence type="ECO:0000256" key="6">
    <source>
        <dbReference type="SAM" id="SignalP"/>
    </source>
</evidence>
<dbReference type="GO" id="GO:0005576">
    <property type="term" value="C:extracellular region"/>
    <property type="evidence" value="ECO:0007669"/>
    <property type="project" value="UniProtKB-SubCell"/>
</dbReference>
<comment type="caution">
    <text evidence="8">The sequence shown here is derived from an EMBL/GenBank/DDBJ whole genome shotgun (WGS) entry which is preliminary data.</text>
</comment>
<feature type="region of interest" description="Disordered" evidence="5">
    <location>
        <begin position="107"/>
        <end position="155"/>
    </location>
</feature>
<dbReference type="AlphaFoldDB" id="A0A9P7K407"/>
<dbReference type="Pfam" id="PF05730">
    <property type="entry name" value="CFEM"/>
    <property type="match status" value="1"/>
</dbReference>
<evidence type="ECO:0000256" key="2">
    <source>
        <dbReference type="ARBA" id="ARBA00022525"/>
    </source>
</evidence>
<keyword evidence="9" id="KW-1185">Reference proteome</keyword>
<evidence type="ECO:0000256" key="3">
    <source>
        <dbReference type="ARBA" id="ARBA00022729"/>
    </source>
</evidence>
<comment type="subcellular location">
    <subcellularLocation>
        <location evidence="1">Secreted</location>
    </subcellularLocation>
</comment>
<evidence type="ECO:0000256" key="1">
    <source>
        <dbReference type="ARBA" id="ARBA00004613"/>
    </source>
</evidence>
<dbReference type="SMART" id="SM00747">
    <property type="entry name" value="CFEM"/>
    <property type="match status" value="1"/>
</dbReference>
<accession>A0A9P7K407</accession>
<keyword evidence="2" id="KW-0964">Secreted</keyword>
<dbReference type="Proteomes" id="UP000717328">
    <property type="component" value="Unassembled WGS sequence"/>
</dbReference>
<keyword evidence="4" id="KW-1015">Disulfide bond</keyword>
<proteinExistence type="predicted"/>
<gene>
    <name evidence="8" type="ORF">H0H81_011093</name>
</gene>
<dbReference type="InterPro" id="IPR008427">
    <property type="entry name" value="Extracellular_membr_CFEM_dom"/>
</dbReference>
<reference evidence="8" key="2">
    <citation type="submission" date="2021-10" db="EMBL/GenBank/DDBJ databases">
        <title>Phylogenomics reveals ancestral predisposition of the termite-cultivated fungus Termitomyces towards a domesticated lifestyle.</title>
        <authorList>
            <person name="Auxier B."/>
            <person name="Grum-Grzhimaylo A."/>
            <person name="Cardenas M.E."/>
            <person name="Lodge J.D."/>
            <person name="Laessoe T."/>
            <person name="Pedersen O."/>
            <person name="Smith M.E."/>
            <person name="Kuyper T.W."/>
            <person name="Franco-Molano E.A."/>
            <person name="Baroni T.J."/>
            <person name="Aanen D.K."/>
        </authorList>
    </citation>
    <scope>NUCLEOTIDE SEQUENCE</scope>
    <source>
        <strain evidence="8">D49</strain>
    </source>
</reference>
<dbReference type="OrthoDB" id="4505683at2759"/>
<feature type="chain" id="PRO_5040317576" description="CFEM domain-containing protein" evidence="6">
    <location>
        <begin position="19"/>
        <end position="186"/>
    </location>
</feature>
<name>A0A9P7K407_9AGAR</name>
<dbReference type="PROSITE" id="PS52012">
    <property type="entry name" value="CFEM"/>
    <property type="match status" value="1"/>
</dbReference>
<evidence type="ECO:0000313" key="8">
    <source>
        <dbReference type="EMBL" id="KAG5635475.1"/>
    </source>
</evidence>
<organism evidence="8 9">
    <name type="scientific">Sphagnurus paluster</name>
    <dbReference type="NCBI Taxonomy" id="117069"/>
    <lineage>
        <taxon>Eukaryota</taxon>
        <taxon>Fungi</taxon>
        <taxon>Dikarya</taxon>
        <taxon>Basidiomycota</taxon>
        <taxon>Agaricomycotina</taxon>
        <taxon>Agaricomycetes</taxon>
        <taxon>Agaricomycetidae</taxon>
        <taxon>Agaricales</taxon>
        <taxon>Tricholomatineae</taxon>
        <taxon>Lyophyllaceae</taxon>
        <taxon>Sphagnurus</taxon>
    </lineage>
</organism>
<evidence type="ECO:0000256" key="4">
    <source>
        <dbReference type="ARBA" id="ARBA00023157"/>
    </source>
</evidence>
<evidence type="ECO:0000259" key="7">
    <source>
        <dbReference type="PROSITE" id="PS52012"/>
    </source>
</evidence>
<reference evidence="8" key="1">
    <citation type="submission" date="2021-02" db="EMBL/GenBank/DDBJ databases">
        <authorList>
            <person name="Nieuwenhuis M."/>
            <person name="Van De Peppel L.J.J."/>
        </authorList>
    </citation>
    <scope>NUCLEOTIDE SEQUENCE</scope>
    <source>
        <strain evidence="8">D49</strain>
    </source>
</reference>
<feature type="signal peptide" evidence="6">
    <location>
        <begin position="1"/>
        <end position="18"/>
    </location>
</feature>
<sequence>MFSKSLLPLVFLAASVVAQSSSSGAAEPAPTDTSGISACVLTCVTTAATDNGCTSFTDLECVCTNQAFQQAAATCLQTNCTAADQAAAMALQSSQCAAVSSSVTGSATTAEGTASGTGTGAPATTPTSPTSHASSHSTSGAATGSGAGSNTVTTAPAPTKTNAALGLGENLGLAGAIVAGVVGLVL</sequence>
<evidence type="ECO:0000313" key="9">
    <source>
        <dbReference type="Proteomes" id="UP000717328"/>
    </source>
</evidence>
<feature type="domain" description="CFEM" evidence="7">
    <location>
        <begin position="9"/>
        <end position="123"/>
    </location>
</feature>
<evidence type="ECO:0000256" key="5">
    <source>
        <dbReference type="SAM" id="MobiDB-lite"/>
    </source>
</evidence>